<evidence type="ECO:0000256" key="1">
    <source>
        <dbReference type="ARBA" id="ARBA00009831"/>
    </source>
</evidence>
<evidence type="ECO:0000259" key="3">
    <source>
        <dbReference type="SMART" id="SM00999"/>
    </source>
</evidence>
<reference evidence="4" key="1">
    <citation type="journal article" date="2023" name="PLoS Negl. Trop. Dis.">
        <title>A genome sequence for Biomphalaria pfeifferi, the major vector snail for the human-infecting parasite Schistosoma mansoni.</title>
        <authorList>
            <person name="Bu L."/>
            <person name="Lu L."/>
            <person name="Laidemitt M.R."/>
            <person name="Zhang S.M."/>
            <person name="Mutuku M."/>
            <person name="Mkoji G."/>
            <person name="Steinauer M."/>
            <person name="Loker E.S."/>
        </authorList>
    </citation>
    <scope>NUCLEOTIDE SEQUENCE</scope>
    <source>
        <strain evidence="4">KasaAsao</strain>
    </source>
</reference>
<dbReference type="SUPFAM" id="SSF56973">
    <property type="entry name" value="Aerolisin/ETX pore-forming domain"/>
    <property type="match status" value="1"/>
</dbReference>
<organism evidence="4 5">
    <name type="scientific">Biomphalaria pfeifferi</name>
    <name type="common">Bloodfluke planorb</name>
    <name type="synonym">Freshwater snail</name>
    <dbReference type="NCBI Taxonomy" id="112525"/>
    <lineage>
        <taxon>Eukaryota</taxon>
        <taxon>Metazoa</taxon>
        <taxon>Spiralia</taxon>
        <taxon>Lophotrochozoa</taxon>
        <taxon>Mollusca</taxon>
        <taxon>Gastropoda</taxon>
        <taxon>Heterobranchia</taxon>
        <taxon>Euthyneura</taxon>
        <taxon>Panpulmonata</taxon>
        <taxon>Hygrophila</taxon>
        <taxon>Lymnaeoidea</taxon>
        <taxon>Planorbidae</taxon>
        <taxon>Biomphalaria</taxon>
    </lineage>
</organism>
<comment type="similarity">
    <text evidence="1">Belongs to the aerolysin family.</text>
</comment>
<reference evidence="4" key="2">
    <citation type="submission" date="2023-04" db="EMBL/GenBank/DDBJ databases">
        <authorList>
            <person name="Bu L."/>
            <person name="Lu L."/>
            <person name="Laidemitt M.R."/>
            <person name="Zhang S.M."/>
            <person name="Mutuku M."/>
            <person name="Mkoji G."/>
            <person name="Steinauer M."/>
            <person name="Loker E.S."/>
        </authorList>
    </citation>
    <scope>NUCLEOTIDE SEQUENCE</scope>
    <source>
        <strain evidence="4">KasaAsao</strain>
        <tissue evidence="4">Whole Snail</tissue>
    </source>
</reference>
<dbReference type="AlphaFoldDB" id="A0AAD8FGZ9"/>
<dbReference type="EMBL" id="JASAOG010000016">
    <property type="protein sequence ID" value="KAK0064697.1"/>
    <property type="molecule type" value="Genomic_DNA"/>
</dbReference>
<dbReference type="InterPro" id="IPR053280">
    <property type="entry name" value="Aerolysin-like_pore-former"/>
</dbReference>
<evidence type="ECO:0000313" key="4">
    <source>
        <dbReference type="EMBL" id="KAK0064697.1"/>
    </source>
</evidence>
<dbReference type="CDD" id="cd20219">
    <property type="entry name" value="PFM_physalysin-1-like"/>
    <property type="match status" value="1"/>
</dbReference>
<dbReference type="PANTHER" id="PTHR34007:SF1">
    <property type="entry name" value="AEROLYSIN-LIKE PROTEIN-RELATED"/>
    <property type="match status" value="1"/>
</dbReference>
<dbReference type="SMART" id="SM00999">
    <property type="entry name" value="Aerolysin"/>
    <property type="match status" value="1"/>
</dbReference>
<name>A0AAD8FGZ9_BIOPF</name>
<sequence length="591" mass="67348">TKPGFTKYKNQTMFFFKVCITMTLLEIANAVCRLTSWTRSFDSAGQSKCDSVDFFMRGLQRSDQLWYDQISQLDGVQCCSASPKWSKSEPQVIYADWSDLWDGYDVWVDCPAGYFLQGLQRSSSGWPWYSGYLHHIEYGRCAKPSHHPFYHGDCYAKNIDFSYSGLFSCNTDYFITGMYKGDCRYLNCIKTLRCCKMSDTSEIIDDAETFKTKIMDTTLFNLANVADRLGYGWCGGEKGDDVGEDFYKDGDSWIADARPFKPNTQCEGFKCNERLKIDYLGWNLAVKNIIYGNSIIDSLQPEVVNTGREVNNMDVSSTRSFEYSTTFTDTVQHSSTSSWKTSLELSFSLEAATSGATKVSAGVNVTFDYSKSDTDTSTEVKSQTTKITTIQTIPPHSAANYTVKVLKTRTTIPYTAVIIAKFNVRFRGFLRWGGGYVNPLTNYHYQYRGSGARPSFPYTFGSQSDAFYKALKRQNITKSRPWMWNDMIKNYPSVLHVFNRLTDESQYEFTLRGKLEHVASRNIIVIWNKTRLNRRSVVDTINSTTHHLGNFTFIARVGPNDKPVDVKYPEVVLDNAEPFKLETIPMNPDSN</sequence>
<dbReference type="Pfam" id="PF01117">
    <property type="entry name" value="Aerolysin"/>
    <property type="match status" value="1"/>
</dbReference>
<proteinExistence type="inferred from homology"/>
<keyword evidence="2" id="KW-1015">Disulfide bond</keyword>
<evidence type="ECO:0000313" key="5">
    <source>
        <dbReference type="Proteomes" id="UP001233172"/>
    </source>
</evidence>
<evidence type="ECO:0000256" key="2">
    <source>
        <dbReference type="ARBA" id="ARBA00023157"/>
    </source>
</evidence>
<accession>A0AAD8FGZ9</accession>
<feature type="non-terminal residue" evidence="4">
    <location>
        <position position="591"/>
    </location>
</feature>
<keyword evidence="5" id="KW-1185">Reference proteome</keyword>
<feature type="domain" description="Aerolysin-like C-terminal" evidence="3">
    <location>
        <begin position="198"/>
        <end position="539"/>
    </location>
</feature>
<gene>
    <name evidence="4" type="ORF">Bpfe_005786</name>
</gene>
<dbReference type="PANTHER" id="PTHR34007">
    <property type="entry name" value="AEROLYSIN-LIKE PROTEIN-RELATED"/>
    <property type="match status" value="1"/>
</dbReference>
<comment type="caution">
    <text evidence="4">The sequence shown here is derived from an EMBL/GenBank/DDBJ whole genome shotgun (WGS) entry which is preliminary data.</text>
</comment>
<dbReference type="Proteomes" id="UP001233172">
    <property type="component" value="Unassembled WGS sequence"/>
</dbReference>
<protein>
    <submittedName>
        <fullName evidence="4">Biomphalysin 18</fullName>
    </submittedName>
</protein>
<dbReference type="InterPro" id="IPR055267">
    <property type="entry name" value="Aerolysin-like_C"/>
</dbReference>
<dbReference type="Gene3D" id="3.30.412.10">
    <property type="entry name" value="Proaerolysin, chain A, domain 2"/>
    <property type="match status" value="2"/>
</dbReference>